<dbReference type="Pfam" id="PF03810">
    <property type="entry name" value="IBN_N"/>
    <property type="match status" value="1"/>
</dbReference>
<dbReference type="GO" id="GO:0006606">
    <property type="term" value="P:protein import into nucleus"/>
    <property type="evidence" value="ECO:0007669"/>
    <property type="project" value="InterPro"/>
</dbReference>
<dbReference type="GO" id="GO:0031267">
    <property type="term" value="F:small GTPase binding"/>
    <property type="evidence" value="ECO:0007669"/>
    <property type="project" value="InterPro"/>
</dbReference>
<reference evidence="11" key="1">
    <citation type="submission" date="2025-08" db="UniProtKB">
        <authorList>
            <consortium name="RefSeq"/>
        </authorList>
    </citation>
    <scope>IDENTIFICATION</scope>
</reference>
<keyword evidence="7" id="KW-0653">Protein transport</keyword>
<dbReference type="Pfam" id="PF13513">
    <property type="entry name" value="HEAT_EZ"/>
    <property type="match status" value="1"/>
</dbReference>
<feature type="domain" description="Importin N-terminal" evidence="9">
    <location>
        <begin position="23"/>
        <end position="99"/>
    </location>
</feature>
<dbReference type="SMART" id="SM00913">
    <property type="entry name" value="IBN_N"/>
    <property type="match status" value="1"/>
</dbReference>
<gene>
    <name evidence="11" type="primary">LOC110770484</name>
</gene>
<comment type="subcellular location">
    <subcellularLocation>
        <location evidence="2">Cytoplasm</location>
    </subcellularLocation>
    <subcellularLocation>
        <location evidence="1">Nucleus</location>
    </subcellularLocation>
</comment>
<dbReference type="SUPFAM" id="SSF48371">
    <property type="entry name" value="ARM repeat"/>
    <property type="match status" value="1"/>
</dbReference>
<dbReference type="PROSITE" id="PS50166">
    <property type="entry name" value="IMPORTIN_B_NT"/>
    <property type="match status" value="1"/>
</dbReference>
<dbReference type="InterPro" id="IPR011989">
    <property type="entry name" value="ARM-like"/>
</dbReference>
<protein>
    <submittedName>
        <fullName evidence="11">Importin subunit beta-1-like</fullName>
    </submittedName>
</protein>
<evidence type="ECO:0000256" key="6">
    <source>
        <dbReference type="ARBA" id="ARBA00022737"/>
    </source>
</evidence>
<evidence type="ECO:0000256" key="4">
    <source>
        <dbReference type="ARBA" id="ARBA00022448"/>
    </source>
</evidence>
<evidence type="ECO:0000259" key="9">
    <source>
        <dbReference type="PROSITE" id="PS50166"/>
    </source>
</evidence>
<keyword evidence="8" id="KW-0539">Nucleus</keyword>
<dbReference type="Proteomes" id="UP000515124">
    <property type="component" value="Unplaced"/>
</dbReference>
<dbReference type="Pfam" id="PF25574">
    <property type="entry name" value="TPR_IMB1"/>
    <property type="match status" value="1"/>
</dbReference>
<dbReference type="InterPro" id="IPR057672">
    <property type="entry name" value="TPR_IPO4/5"/>
</dbReference>
<comment type="similarity">
    <text evidence="3">Belongs to the importin beta family. Importin beta-1 subfamily.</text>
</comment>
<evidence type="ECO:0000256" key="2">
    <source>
        <dbReference type="ARBA" id="ARBA00004496"/>
    </source>
</evidence>
<name>A0A6P5TT78_PRUAV</name>
<evidence type="ECO:0000256" key="1">
    <source>
        <dbReference type="ARBA" id="ARBA00004123"/>
    </source>
</evidence>
<dbReference type="InterPro" id="IPR016024">
    <property type="entry name" value="ARM-type_fold"/>
</dbReference>
<dbReference type="InterPro" id="IPR058584">
    <property type="entry name" value="IMB1_TNPO1-like_TPR"/>
</dbReference>
<dbReference type="RefSeq" id="XP_021830317.1">
    <property type="nucleotide sequence ID" value="XM_021974625.1"/>
</dbReference>
<evidence type="ECO:0000256" key="3">
    <source>
        <dbReference type="ARBA" id="ARBA00010907"/>
    </source>
</evidence>
<dbReference type="KEGG" id="pavi:110770484"/>
<keyword evidence="6" id="KW-0677">Repeat</keyword>
<dbReference type="InterPro" id="IPR040122">
    <property type="entry name" value="Importin_beta"/>
</dbReference>
<dbReference type="Pfam" id="PF25780">
    <property type="entry name" value="TPR_IPO5"/>
    <property type="match status" value="1"/>
</dbReference>
<evidence type="ECO:0000256" key="8">
    <source>
        <dbReference type="ARBA" id="ARBA00023242"/>
    </source>
</evidence>
<evidence type="ECO:0000313" key="10">
    <source>
        <dbReference type="Proteomes" id="UP000515124"/>
    </source>
</evidence>
<evidence type="ECO:0000313" key="11">
    <source>
        <dbReference type="RefSeq" id="XP_021830317.1"/>
    </source>
</evidence>
<dbReference type="GO" id="GO:0005737">
    <property type="term" value="C:cytoplasm"/>
    <property type="evidence" value="ECO:0007669"/>
    <property type="project" value="UniProtKB-SubCell"/>
</dbReference>
<dbReference type="FunFam" id="1.25.10.10:FF:000027">
    <property type="entry name" value="Importin subunit beta-1"/>
    <property type="match status" value="1"/>
</dbReference>
<sequence length="849" mass="94565">MVMDITQFLLAAQSADARIRTEAEANLRQFQDQNVSSFYLSLSLELANNEKPTESRTLAGIMLKNSPGTKKKHIAQQWMNIDFLTKFQIKSLLLRTLGSPVSEARRISAQVIAKIASIDIPRKRWTDLIGSLLKNMIRPDSPAGLKQSTLATLGYVCEEISHQDLRQDEVNHVLIAVFQGMNLAENSPEVRLAATRALCNALEFAQTNFKNEMERNYIMTMVCETALSKEVEIRQAAFECLASIASRYYVVLEPYMQALFELTSNAVKGDEEAVALQAIAFWSSICDEEIELQEFGSGESGDSVPHSRFIEKALTSLVPMLLETLLKQEENLDQDHNIGNIAMAGRTCLKLVARTVGDAILPLVMPFVEANIAKQDWHCREAAAFAFGSIIEGPTIEQLSGLVHAGLDFLLTLMKDENNHVKYTTAWTLSCIFELLHHPARGFSVISADNLPGVVRVLLEGTTDAPNVAEKVCCAISHLCQGYEEAGTSSSLFTPYVPAIIECLLSAASRPDGNDSRLRSIACESVNAVVRYSNIVETSQIIVQLLPVIMDKLNETLELQIVSSDDKEKQEDLLASFCGVLQVIMQKLSSVEETKRSILEAADCIMLLFLKVFACRSSTVYEGAMLAIGTLAYATGSHFEKYLPELYKYLKMGLQNFEEYQVCAITIGVVGDICRALDDTALQYEYCAAIMSPLMTVLSSEALHRSVKPPLFSAFDDIALEMGEHFEKYTPCVVYMMQEAVRLCYADELLEYGNQLKCSIFKAFSGMLQGFKNSKPQVMMPYFQYILQFILFVLRETHRDDSVTNAAVTALADVADVVGPNFCRLWTMHNNSGQRQLAVSKRIRRIMET</sequence>
<dbReference type="GeneID" id="110770484"/>
<evidence type="ECO:0000256" key="7">
    <source>
        <dbReference type="ARBA" id="ARBA00022927"/>
    </source>
</evidence>
<dbReference type="PANTHER" id="PTHR10527">
    <property type="entry name" value="IMPORTIN BETA"/>
    <property type="match status" value="1"/>
</dbReference>
<dbReference type="AlphaFoldDB" id="A0A6P5TT78"/>
<dbReference type="Gene3D" id="1.25.10.10">
    <property type="entry name" value="Leucine-rich Repeat Variant"/>
    <property type="match status" value="1"/>
</dbReference>
<accession>A0A6P5TT78</accession>
<keyword evidence="4" id="KW-0813">Transport</keyword>
<keyword evidence="5" id="KW-0963">Cytoplasm</keyword>
<dbReference type="InterPro" id="IPR001494">
    <property type="entry name" value="Importin-beta_N"/>
</dbReference>
<evidence type="ECO:0000256" key="5">
    <source>
        <dbReference type="ARBA" id="ARBA00022490"/>
    </source>
</evidence>
<proteinExistence type="inferred from homology"/>
<organism evidence="10 11">
    <name type="scientific">Prunus avium</name>
    <name type="common">Cherry</name>
    <name type="synonym">Cerasus avium</name>
    <dbReference type="NCBI Taxonomy" id="42229"/>
    <lineage>
        <taxon>Eukaryota</taxon>
        <taxon>Viridiplantae</taxon>
        <taxon>Streptophyta</taxon>
        <taxon>Embryophyta</taxon>
        <taxon>Tracheophyta</taxon>
        <taxon>Spermatophyta</taxon>
        <taxon>Magnoliopsida</taxon>
        <taxon>eudicotyledons</taxon>
        <taxon>Gunneridae</taxon>
        <taxon>Pentapetalae</taxon>
        <taxon>rosids</taxon>
        <taxon>fabids</taxon>
        <taxon>Rosales</taxon>
        <taxon>Rosaceae</taxon>
        <taxon>Amygdaloideae</taxon>
        <taxon>Amygdaleae</taxon>
        <taxon>Prunus</taxon>
    </lineage>
</organism>
<keyword evidence="10" id="KW-1185">Reference proteome</keyword>